<reference evidence="2" key="2">
    <citation type="submission" date="2010-01" db="EMBL/GenBank/DDBJ databases">
        <title>The complete genome of Conexibacter woesei DSM 14684.</title>
        <authorList>
            <consortium name="US DOE Joint Genome Institute (JGI-PGF)"/>
            <person name="Lucas S."/>
            <person name="Copeland A."/>
            <person name="Lapidus A."/>
            <person name="Glavina del Rio T."/>
            <person name="Dalin E."/>
            <person name="Tice H."/>
            <person name="Bruce D."/>
            <person name="Goodwin L."/>
            <person name="Pitluck S."/>
            <person name="Kyrpides N."/>
            <person name="Mavromatis K."/>
            <person name="Ivanova N."/>
            <person name="Mikhailova N."/>
            <person name="Chertkov O."/>
            <person name="Brettin T."/>
            <person name="Detter J.C."/>
            <person name="Han C."/>
            <person name="Larimer F."/>
            <person name="Land M."/>
            <person name="Hauser L."/>
            <person name="Markowitz V."/>
            <person name="Cheng J.-F."/>
            <person name="Hugenholtz P."/>
            <person name="Woyke T."/>
            <person name="Wu D."/>
            <person name="Pukall R."/>
            <person name="Steenblock K."/>
            <person name="Schneider S."/>
            <person name="Klenk H.-P."/>
            <person name="Eisen J.A."/>
        </authorList>
    </citation>
    <scope>NUCLEOTIDE SEQUENCE [LARGE SCALE GENOMIC DNA]</scope>
    <source>
        <strain evidence="2">DSM 14684 / CIP 108061 / JCM 11494 / NBRC 100937 / ID131577</strain>
    </source>
</reference>
<dbReference type="KEGG" id="cwo:Cwoe_0611"/>
<protein>
    <submittedName>
        <fullName evidence="1">Uncharacterized protein</fullName>
    </submittedName>
</protein>
<keyword evidence="2" id="KW-1185">Reference proteome</keyword>
<gene>
    <name evidence="1" type="ordered locus">Cwoe_0611</name>
</gene>
<dbReference type="AlphaFoldDB" id="D3F979"/>
<organism evidence="1 2">
    <name type="scientific">Conexibacter woesei (strain DSM 14684 / CCUG 47730 / CIP 108061 / JCM 11494 / NBRC 100937 / ID131577)</name>
    <dbReference type="NCBI Taxonomy" id="469383"/>
    <lineage>
        <taxon>Bacteria</taxon>
        <taxon>Bacillati</taxon>
        <taxon>Actinomycetota</taxon>
        <taxon>Thermoleophilia</taxon>
        <taxon>Solirubrobacterales</taxon>
        <taxon>Conexibacteraceae</taxon>
        <taxon>Conexibacter</taxon>
    </lineage>
</organism>
<accession>D3F979</accession>
<evidence type="ECO:0000313" key="1">
    <source>
        <dbReference type="EMBL" id="ADB49046.1"/>
    </source>
</evidence>
<reference evidence="1 2" key="1">
    <citation type="journal article" date="2010" name="Stand. Genomic Sci.">
        <title>Complete genome sequence of Conexibacter woesei type strain (ID131577).</title>
        <authorList>
            <person name="Pukall R."/>
            <person name="Lapidus A."/>
            <person name="Glavina Del Rio T."/>
            <person name="Copeland A."/>
            <person name="Tice H."/>
            <person name="Cheng J.-F."/>
            <person name="Lucas S."/>
            <person name="Chen F."/>
            <person name="Nolan M."/>
            <person name="Bruce D."/>
            <person name="Goodwin L."/>
            <person name="Pitluck S."/>
            <person name="Mavromatis K."/>
            <person name="Ivanova N."/>
            <person name="Ovchinnikova G."/>
            <person name="Pati A."/>
            <person name="Chen A."/>
            <person name="Palaniappan K."/>
            <person name="Land M."/>
            <person name="Hauser L."/>
            <person name="Chang Y.-J."/>
            <person name="Jeffries C.D."/>
            <person name="Chain P."/>
            <person name="Meincke L."/>
            <person name="Sims D."/>
            <person name="Brettin T."/>
            <person name="Detter J.C."/>
            <person name="Rohde M."/>
            <person name="Goeker M."/>
            <person name="Bristow J."/>
            <person name="Eisen J.A."/>
            <person name="Markowitz V."/>
            <person name="Kyrpides N.C."/>
            <person name="Klenk H.-P."/>
            <person name="Hugenholtz P."/>
        </authorList>
    </citation>
    <scope>NUCLEOTIDE SEQUENCE [LARGE SCALE GENOMIC DNA]</scope>
    <source>
        <strain evidence="2">DSM 14684 / CIP 108061 / JCM 11494 / NBRC 100937 / ID131577</strain>
    </source>
</reference>
<proteinExistence type="predicted"/>
<dbReference type="Proteomes" id="UP000008229">
    <property type="component" value="Chromosome"/>
</dbReference>
<name>D3F979_CONWI</name>
<dbReference type="HOGENOM" id="CLU_3364404_0_0_11"/>
<evidence type="ECO:0000313" key="2">
    <source>
        <dbReference type="Proteomes" id="UP000008229"/>
    </source>
</evidence>
<dbReference type="STRING" id="469383.Cwoe_0611"/>
<sequence>MLAVYTLYVAPPPPWQHGLSVALGLRRRSGRAVRS</sequence>
<dbReference type="EMBL" id="CP001854">
    <property type="protein sequence ID" value="ADB49046.1"/>
    <property type="molecule type" value="Genomic_DNA"/>
</dbReference>